<proteinExistence type="predicted"/>
<name>A0A7R9I7X7_9NEOP</name>
<dbReference type="EMBL" id="OD572077">
    <property type="protein sequence ID" value="CAD7449598.1"/>
    <property type="molecule type" value="Genomic_DNA"/>
</dbReference>
<organism evidence="2">
    <name type="scientific">Timema bartmani</name>
    <dbReference type="NCBI Taxonomy" id="61472"/>
    <lineage>
        <taxon>Eukaryota</taxon>
        <taxon>Metazoa</taxon>
        <taxon>Ecdysozoa</taxon>
        <taxon>Arthropoda</taxon>
        <taxon>Hexapoda</taxon>
        <taxon>Insecta</taxon>
        <taxon>Pterygota</taxon>
        <taxon>Neoptera</taxon>
        <taxon>Polyneoptera</taxon>
        <taxon>Phasmatodea</taxon>
        <taxon>Timematodea</taxon>
        <taxon>Timematoidea</taxon>
        <taxon>Timematidae</taxon>
        <taxon>Timema</taxon>
    </lineage>
</organism>
<feature type="region of interest" description="Disordered" evidence="1">
    <location>
        <begin position="37"/>
        <end position="83"/>
    </location>
</feature>
<sequence length="109" mass="11947">MECPSWGVCHWTPVWGHAVRRDRAAWPSYQIPPLRQYSGPWRPDSPPLVVASSPNGDRSLNRTGKCPRAGLPSLSNRRTQDSRESLLDVPVAHIARMVPSSCSCTVGGA</sequence>
<feature type="compositionally biased region" description="Polar residues" evidence="1">
    <location>
        <begin position="52"/>
        <end position="62"/>
    </location>
</feature>
<gene>
    <name evidence="2" type="ORF">TBIB3V08_LOCUS11871</name>
</gene>
<dbReference type="AlphaFoldDB" id="A0A7R9I7X7"/>
<evidence type="ECO:0000313" key="2">
    <source>
        <dbReference type="EMBL" id="CAD7449598.1"/>
    </source>
</evidence>
<reference evidence="2" key="1">
    <citation type="submission" date="2020-11" db="EMBL/GenBank/DDBJ databases">
        <authorList>
            <person name="Tran Van P."/>
        </authorList>
    </citation>
    <scope>NUCLEOTIDE SEQUENCE</scope>
</reference>
<evidence type="ECO:0000256" key="1">
    <source>
        <dbReference type="SAM" id="MobiDB-lite"/>
    </source>
</evidence>
<accession>A0A7R9I7X7</accession>
<protein>
    <submittedName>
        <fullName evidence="2">Uncharacterized protein</fullName>
    </submittedName>
</protein>